<feature type="chain" id="PRO_5020350076" evidence="1">
    <location>
        <begin position="23"/>
        <end position="309"/>
    </location>
</feature>
<dbReference type="EMBL" id="SMFN01000006">
    <property type="protein sequence ID" value="TDE05138.1"/>
    <property type="molecule type" value="Genomic_DNA"/>
</dbReference>
<organism evidence="2 3">
    <name type="scientific">Flavobacterium sandaracinum</name>
    <dbReference type="NCBI Taxonomy" id="2541733"/>
    <lineage>
        <taxon>Bacteria</taxon>
        <taxon>Pseudomonadati</taxon>
        <taxon>Bacteroidota</taxon>
        <taxon>Flavobacteriia</taxon>
        <taxon>Flavobacteriales</taxon>
        <taxon>Flavobacteriaceae</taxon>
        <taxon>Flavobacterium</taxon>
    </lineage>
</organism>
<accession>A0A4V2Z1H7</accession>
<gene>
    <name evidence="2" type="ORF">E0F91_06465</name>
</gene>
<dbReference type="NCBIfam" id="TIGR03519">
    <property type="entry name" value="T9SS_PorP_fam"/>
    <property type="match status" value="1"/>
</dbReference>
<proteinExistence type="predicted"/>
<keyword evidence="3" id="KW-1185">Reference proteome</keyword>
<keyword evidence="1" id="KW-0732">Signal</keyword>
<dbReference type="RefSeq" id="WP_132065511.1">
    <property type="nucleotide sequence ID" value="NZ_SMFN01000006.1"/>
</dbReference>
<dbReference type="OrthoDB" id="1114455at2"/>
<reference evidence="2 3" key="1">
    <citation type="submission" date="2019-03" db="EMBL/GenBank/DDBJ databases">
        <title>Flavobacterium LB-D12 sp. nov., isolated from arctic soil.</title>
        <authorList>
            <person name="Chaudhary D.K."/>
        </authorList>
    </citation>
    <scope>NUCLEOTIDE SEQUENCE [LARGE SCALE GENOMIC DNA]</scope>
    <source>
        <strain evidence="2 3">LB-D12</strain>
    </source>
</reference>
<name>A0A4V2Z1H7_9FLAO</name>
<protein>
    <submittedName>
        <fullName evidence="2">Type IX secretion system membrane protein PorP/SprF</fullName>
    </submittedName>
</protein>
<dbReference type="Proteomes" id="UP000294644">
    <property type="component" value="Unassembled WGS sequence"/>
</dbReference>
<dbReference type="InterPro" id="IPR019861">
    <property type="entry name" value="PorP/SprF_Bacteroidetes"/>
</dbReference>
<feature type="signal peptide" evidence="1">
    <location>
        <begin position="1"/>
        <end position="22"/>
    </location>
</feature>
<comment type="caution">
    <text evidence="2">The sequence shown here is derived from an EMBL/GenBank/DDBJ whole genome shotgun (WGS) entry which is preliminary data.</text>
</comment>
<evidence type="ECO:0000313" key="3">
    <source>
        <dbReference type="Proteomes" id="UP000294644"/>
    </source>
</evidence>
<dbReference type="Pfam" id="PF11751">
    <property type="entry name" value="PorP_SprF"/>
    <property type="match status" value="1"/>
</dbReference>
<sequence>MKTKLSLLLLLALVLVSYGQQDSQYSQYMYNTIAVNPAYAGSRESMSIFVLHRTQWTGFDGAPVTNVASISAPINESKVGIGVSFVNDRIGPSEESTISADFSYTIPISYSYKLAFGLKATANLLNIDFTKLNIRDLNDYQFDSNIDNKFSPNVGVGLYLYSDTSYLGLSAPNLLQTKYFDRSAGTTNSSHVAIERVHFYLIGGHVIDMNYRVKFKPTIQASLVQGAPLQVNLSANFVMNDKFVAGLSYRLSAAVSAMVGFQTSRSWFFGYSYDLETTRLSNYNSGSHEIFMRFEVFNRFNQMSSPRFF</sequence>
<evidence type="ECO:0000256" key="1">
    <source>
        <dbReference type="SAM" id="SignalP"/>
    </source>
</evidence>
<dbReference type="AlphaFoldDB" id="A0A4V2Z1H7"/>
<evidence type="ECO:0000313" key="2">
    <source>
        <dbReference type="EMBL" id="TDE05138.1"/>
    </source>
</evidence>